<evidence type="ECO:0000313" key="8">
    <source>
        <dbReference type="Proteomes" id="UP000030745"/>
    </source>
</evidence>
<organism evidence="7 8">
    <name type="scientific">Saprolegnia parasitica (strain CBS 223.65)</name>
    <dbReference type="NCBI Taxonomy" id="695850"/>
    <lineage>
        <taxon>Eukaryota</taxon>
        <taxon>Sar</taxon>
        <taxon>Stramenopiles</taxon>
        <taxon>Oomycota</taxon>
        <taxon>Saprolegniomycetes</taxon>
        <taxon>Saprolegniales</taxon>
        <taxon>Saprolegniaceae</taxon>
        <taxon>Saprolegnia</taxon>
    </lineage>
</organism>
<evidence type="ECO:0000313" key="7">
    <source>
        <dbReference type="EMBL" id="KDO33925.1"/>
    </source>
</evidence>
<keyword evidence="2" id="KW-0325">Glycoprotein</keyword>
<dbReference type="OrthoDB" id="45007at2759"/>
<sequence length="612" mass="67816">MASLRHRVGVALGALTLLFLLVVRDVVERRALLVPLRYLQHPLNPVVLSPDELDDESDTDDVDGTPFLPGWIENCVPYDIVSTVDAAGNASITWRTHRMYKSSNENDDGWVECGAGKGHVQFRPVGQGQLYSSIYSEADRDADGNITTHVVSFSVPDPAAAYEFIVGSHHHGYSSRHRLGHNVDYSLSHGFACRPTRIHAAYGASPSTFTIQWATPPECTNGRHVLVVRADIDDGEAPRTFVADSIVFGARYEHVAAAVQLRSNTRYAYYVGNDAYSRSILYSFTTPRGVDDAPAPLRLLVTGDIGYQNAATLPMMQSEVARGDIDAVISVGDYAYNLHSAGGVVGDIFMTEIEPIAATVPFMVAMGNHEVKQHFSHYTYRFQLMPANAGTVSIQGQQLRNNWFYSYNVGLVHFVVVNTEVYFTSHVDEPNVEARQRAWLDADLATANANRTAAPWIIVVGHRPLYCTSDTECDGPARVLRTALEPLFYNHGVDLYLCGHQHNYERMFDIYDGITERRTRNMQATTHILTGAAGQSRVLPVRKPFLRTAAPWDAFRNNIFGYGRLTIANASHLHWAQIECDPANPAASHLNGKAVDDVWLVQERHGSFANLT</sequence>
<dbReference type="Gene3D" id="3.60.21.10">
    <property type="match status" value="1"/>
</dbReference>
<dbReference type="EMBL" id="KK583192">
    <property type="protein sequence ID" value="KDO33925.1"/>
    <property type="molecule type" value="Genomic_DNA"/>
</dbReference>
<dbReference type="Pfam" id="PF16656">
    <property type="entry name" value="Pur_ac_phosph_N"/>
    <property type="match status" value="1"/>
</dbReference>
<evidence type="ECO:0000256" key="3">
    <source>
        <dbReference type="RuleBase" id="RU361203"/>
    </source>
</evidence>
<dbReference type="Pfam" id="PF14008">
    <property type="entry name" value="Metallophos_C"/>
    <property type="match status" value="1"/>
</dbReference>
<dbReference type="InterPro" id="IPR015914">
    <property type="entry name" value="PAPs_N"/>
</dbReference>
<dbReference type="InterPro" id="IPR029052">
    <property type="entry name" value="Metallo-depent_PP-like"/>
</dbReference>
<feature type="domain" description="Purple acid phosphatase C-terminal" evidence="5">
    <location>
        <begin position="524"/>
        <end position="579"/>
    </location>
</feature>
<dbReference type="OMA" id="SVQWMTK"/>
<dbReference type="Pfam" id="PF00149">
    <property type="entry name" value="Metallophos"/>
    <property type="match status" value="1"/>
</dbReference>
<comment type="similarity">
    <text evidence="3">Belongs to the metallophosphoesterase superfamily. Purple acid phosphatase family.</text>
</comment>
<dbReference type="EC" id="3.1.3.2" evidence="3"/>
<keyword evidence="8" id="KW-1185">Reference proteome</keyword>
<evidence type="ECO:0000259" key="6">
    <source>
        <dbReference type="Pfam" id="PF16656"/>
    </source>
</evidence>
<evidence type="ECO:0000256" key="2">
    <source>
        <dbReference type="ARBA" id="ARBA00023180"/>
    </source>
</evidence>
<proteinExistence type="inferred from homology"/>
<dbReference type="PANTHER" id="PTHR45867:SF10">
    <property type="entry name" value="PURPLE ACID PHOSPHATASE"/>
    <property type="match status" value="1"/>
</dbReference>
<dbReference type="Proteomes" id="UP000030745">
    <property type="component" value="Unassembled WGS sequence"/>
</dbReference>
<dbReference type="InterPro" id="IPR041792">
    <property type="entry name" value="MPP_PAP"/>
</dbReference>
<keyword evidence="3" id="KW-0378">Hydrolase</keyword>
<dbReference type="CDD" id="cd00839">
    <property type="entry name" value="MPP_PAPs"/>
    <property type="match status" value="1"/>
</dbReference>
<feature type="domain" description="Purple acid phosphatase N-terminal" evidence="6">
    <location>
        <begin position="195"/>
        <end position="286"/>
    </location>
</feature>
<dbReference type="InterPro" id="IPR025733">
    <property type="entry name" value="PAPs_C"/>
</dbReference>
<dbReference type="SUPFAM" id="SSF56300">
    <property type="entry name" value="Metallo-dependent phosphatases"/>
    <property type="match status" value="1"/>
</dbReference>
<dbReference type="InterPro" id="IPR008963">
    <property type="entry name" value="Purple_acid_Pase-like_N"/>
</dbReference>
<dbReference type="SUPFAM" id="SSF49363">
    <property type="entry name" value="Purple acid phosphatase, N-terminal domain"/>
    <property type="match status" value="1"/>
</dbReference>
<dbReference type="GO" id="GO:0046872">
    <property type="term" value="F:metal ion binding"/>
    <property type="evidence" value="ECO:0007669"/>
    <property type="project" value="InterPro"/>
</dbReference>
<dbReference type="AlphaFoldDB" id="A0A067CXD4"/>
<dbReference type="GO" id="GO:0003993">
    <property type="term" value="F:acid phosphatase activity"/>
    <property type="evidence" value="ECO:0007669"/>
    <property type="project" value="UniProtKB-EC"/>
</dbReference>
<evidence type="ECO:0000259" key="4">
    <source>
        <dbReference type="Pfam" id="PF00149"/>
    </source>
</evidence>
<dbReference type="PANTHER" id="PTHR45867">
    <property type="entry name" value="PURPLE ACID PHOSPHATASE"/>
    <property type="match status" value="1"/>
</dbReference>
<name>A0A067CXD4_SAPPC</name>
<gene>
    <name evidence="7" type="ORF">SPRG_01804</name>
</gene>
<protein>
    <recommendedName>
        <fullName evidence="3">Purple acid phosphatase</fullName>
        <ecNumber evidence="3">3.1.3.2</ecNumber>
    </recommendedName>
</protein>
<accession>A0A067CXD4</accession>
<keyword evidence="1" id="KW-0732">Signal</keyword>
<evidence type="ECO:0000259" key="5">
    <source>
        <dbReference type="Pfam" id="PF14008"/>
    </source>
</evidence>
<evidence type="ECO:0000256" key="1">
    <source>
        <dbReference type="ARBA" id="ARBA00022729"/>
    </source>
</evidence>
<feature type="domain" description="Calcineurin-like phosphoesterase" evidence="4">
    <location>
        <begin position="297"/>
        <end position="504"/>
    </location>
</feature>
<dbReference type="RefSeq" id="XP_012195559.1">
    <property type="nucleotide sequence ID" value="XM_012340169.1"/>
</dbReference>
<comment type="catalytic activity">
    <reaction evidence="3">
        <text>a phosphate monoester + H2O = an alcohol + phosphate</text>
        <dbReference type="Rhea" id="RHEA:15017"/>
        <dbReference type="ChEBI" id="CHEBI:15377"/>
        <dbReference type="ChEBI" id="CHEBI:30879"/>
        <dbReference type="ChEBI" id="CHEBI:43474"/>
        <dbReference type="ChEBI" id="CHEBI:67140"/>
        <dbReference type="EC" id="3.1.3.2"/>
    </reaction>
</comment>
<dbReference type="GeneID" id="24124384"/>
<dbReference type="InterPro" id="IPR004843">
    <property type="entry name" value="Calcineurin-like_PHP"/>
</dbReference>
<dbReference type="Gene3D" id="2.60.40.380">
    <property type="entry name" value="Purple acid phosphatase-like, N-terminal"/>
    <property type="match status" value="1"/>
</dbReference>
<dbReference type="VEuPathDB" id="FungiDB:SPRG_01804"/>
<dbReference type="KEGG" id="spar:SPRG_01804"/>
<reference evidence="7 8" key="1">
    <citation type="journal article" date="2013" name="PLoS Genet.">
        <title>Distinctive expansion of potential virulence genes in the genome of the oomycete fish pathogen Saprolegnia parasitica.</title>
        <authorList>
            <person name="Jiang R.H."/>
            <person name="de Bruijn I."/>
            <person name="Haas B.J."/>
            <person name="Belmonte R."/>
            <person name="Lobach L."/>
            <person name="Christie J."/>
            <person name="van den Ackerveken G."/>
            <person name="Bottin A."/>
            <person name="Bulone V."/>
            <person name="Diaz-Moreno S.M."/>
            <person name="Dumas B."/>
            <person name="Fan L."/>
            <person name="Gaulin E."/>
            <person name="Govers F."/>
            <person name="Grenville-Briggs L.J."/>
            <person name="Horner N.R."/>
            <person name="Levin J.Z."/>
            <person name="Mammella M."/>
            <person name="Meijer H.J."/>
            <person name="Morris P."/>
            <person name="Nusbaum C."/>
            <person name="Oome S."/>
            <person name="Phillips A.J."/>
            <person name="van Rooyen D."/>
            <person name="Rzeszutek E."/>
            <person name="Saraiva M."/>
            <person name="Secombes C.J."/>
            <person name="Seidl M.F."/>
            <person name="Snel B."/>
            <person name="Stassen J.H."/>
            <person name="Sykes S."/>
            <person name="Tripathy S."/>
            <person name="van den Berg H."/>
            <person name="Vega-Arreguin J.C."/>
            <person name="Wawra S."/>
            <person name="Young S.K."/>
            <person name="Zeng Q."/>
            <person name="Dieguez-Uribeondo J."/>
            <person name="Russ C."/>
            <person name="Tyler B.M."/>
            <person name="van West P."/>
        </authorList>
    </citation>
    <scope>NUCLEOTIDE SEQUENCE [LARGE SCALE GENOMIC DNA]</scope>
    <source>
        <strain evidence="7 8">CBS 223.65</strain>
    </source>
</reference>